<dbReference type="InterPro" id="IPR029058">
    <property type="entry name" value="AB_hydrolase_fold"/>
</dbReference>
<dbReference type="PANTHER" id="PTHR11802">
    <property type="entry name" value="SERINE PROTEASE FAMILY S10 SERINE CARBOXYPEPTIDASE"/>
    <property type="match status" value="1"/>
</dbReference>
<dbReference type="GO" id="GO:0004185">
    <property type="term" value="F:serine-type carboxypeptidase activity"/>
    <property type="evidence" value="ECO:0007669"/>
    <property type="project" value="InterPro"/>
</dbReference>
<sequence length="588" mass="64685">MRWGVFVSIATLASASAHAVRGLRDRDTGTSTQARSHAGVPFDKWARDEPDQKKRFHNDKTNKYLLNGKGIPDVDFDIGEAYAGQMSISKNLDGPDKFYFWFQPSTNPAADKEILIWLNGGPGCSSLEGLLQEIGPFLWQYGTYKPVANPWAWHHLTNVLFVEQPINTGFSTGTVTAKNEEDVARQFMGFFRNFIDTFSMQGYKVYLTGESYACVLGPFPLPPSPFSVEIRRSHSIPRGRNSNAQRFNNRGLYCSYIASAMLDAKDPKYYNVKGMMIYDPDLVERRVSEMTVVPFVDHHRSLFPLNDSFVQHIHDTDRKCGFAALRDYYLSYPARGHLPSPLPGLDAKTGQSMPGCGKNDLTGSIQAAISEINPCFNPYQVATTCPLLWDVLGFPGAFGYLPAGASIYFDRQDVKKAINAPLDRTWASCGGPVFVGRDTSAPSSTTVLGGVIDRTKNVVIGHGALDFILLANTTLLAIQNMTFGGKLGFERRPTEPFYVPYHRDGDLGTIAGAGVFGTAHTERGLTYVGVSLSGHMVPQFAPTAAFRHLEYLLGRVKSLSSIEPFTTDPHVPQPQGPMGKGTAPPVDQ</sequence>
<dbReference type="GO" id="GO:0006508">
    <property type="term" value="P:proteolysis"/>
    <property type="evidence" value="ECO:0007669"/>
    <property type="project" value="UniProtKB-KW"/>
</dbReference>
<organism evidence="8 9">
    <name type="scientific">Epichloe festucae (strain Fl1)</name>
    <dbReference type="NCBI Taxonomy" id="877507"/>
    <lineage>
        <taxon>Eukaryota</taxon>
        <taxon>Fungi</taxon>
        <taxon>Dikarya</taxon>
        <taxon>Ascomycota</taxon>
        <taxon>Pezizomycotina</taxon>
        <taxon>Sordariomycetes</taxon>
        <taxon>Hypocreomycetidae</taxon>
        <taxon>Hypocreales</taxon>
        <taxon>Clavicipitaceae</taxon>
        <taxon>Epichloe</taxon>
    </lineage>
</organism>
<dbReference type="Proteomes" id="UP000594364">
    <property type="component" value="Chromosome 2"/>
</dbReference>
<evidence type="ECO:0000256" key="5">
    <source>
        <dbReference type="ARBA" id="ARBA00023180"/>
    </source>
</evidence>
<name>A0A7S9PU30_EPIFF</name>
<dbReference type="EMBL" id="CP031386">
    <property type="protein sequence ID" value="QPG97315.1"/>
    <property type="molecule type" value="Genomic_DNA"/>
</dbReference>
<evidence type="ECO:0008006" key="10">
    <source>
        <dbReference type="Google" id="ProtNLM"/>
    </source>
</evidence>
<comment type="similarity">
    <text evidence="1">Belongs to the peptidase S10 family.</text>
</comment>
<evidence type="ECO:0000256" key="4">
    <source>
        <dbReference type="ARBA" id="ARBA00022801"/>
    </source>
</evidence>
<evidence type="ECO:0000256" key="7">
    <source>
        <dbReference type="SAM" id="SignalP"/>
    </source>
</evidence>
<proteinExistence type="inferred from homology"/>
<keyword evidence="7" id="KW-0732">Signal</keyword>
<dbReference type="Pfam" id="PF00450">
    <property type="entry name" value="Peptidase_S10"/>
    <property type="match status" value="2"/>
</dbReference>
<feature type="region of interest" description="Disordered" evidence="6">
    <location>
        <begin position="564"/>
        <end position="588"/>
    </location>
</feature>
<protein>
    <recommendedName>
        <fullName evidence="10">Serine carboxypeptidase</fullName>
    </recommendedName>
</protein>
<evidence type="ECO:0000256" key="6">
    <source>
        <dbReference type="SAM" id="MobiDB-lite"/>
    </source>
</evidence>
<accession>A0A7S9PU30</accession>
<gene>
    <name evidence="8" type="ORF">C2857_006134</name>
</gene>
<keyword evidence="2" id="KW-0121">Carboxypeptidase</keyword>
<dbReference type="Gene3D" id="3.40.50.1820">
    <property type="entry name" value="alpha/beta hydrolase"/>
    <property type="match status" value="1"/>
</dbReference>
<dbReference type="InterPro" id="IPR033124">
    <property type="entry name" value="Ser_caboxypep_his_AS"/>
</dbReference>
<evidence type="ECO:0000256" key="2">
    <source>
        <dbReference type="ARBA" id="ARBA00022645"/>
    </source>
</evidence>
<feature type="chain" id="PRO_5034263816" description="Serine carboxypeptidase" evidence="7">
    <location>
        <begin position="20"/>
        <end position="588"/>
    </location>
</feature>
<reference evidence="8 9" key="1">
    <citation type="journal article" date="2018" name="PLoS Genet.">
        <title>Repeat elements organise 3D genome structure and mediate transcription in the filamentous fungus Epichloe festucae.</title>
        <authorList>
            <person name="Winter D.J."/>
            <person name="Ganley A.R.D."/>
            <person name="Young C.A."/>
            <person name="Liachko I."/>
            <person name="Schardl C.L."/>
            <person name="Dupont P.Y."/>
            <person name="Berry D."/>
            <person name="Ram A."/>
            <person name="Scott B."/>
            <person name="Cox M.P."/>
        </authorList>
    </citation>
    <scope>NUCLEOTIDE SEQUENCE [LARGE SCALE GENOMIC DNA]</scope>
    <source>
        <strain evidence="8 9">Fl1</strain>
    </source>
</reference>
<dbReference type="AlphaFoldDB" id="A0A7S9PU30"/>
<feature type="signal peptide" evidence="7">
    <location>
        <begin position="1"/>
        <end position="19"/>
    </location>
</feature>
<dbReference type="PANTHER" id="PTHR11802:SF479">
    <property type="entry name" value="CARBOXYPEPTIDASE"/>
    <property type="match status" value="1"/>
</dbReference>
<dbReference type="InterPro" id="IPR001563">
    <property type="entry name" value="Peptidase_S10"/>
</dbReference>
<keyword evidence="4" id="KW-0378">Hydrolase</keyword>
<evidence type="ECO:0000313" key="8">
    <source>
        <dbReference type="EMBL" id="QPG97315.1"/>
    </source>
</evidence>
<evidence type="ECO:0000313" key="9">
    <source>
        <dbReference type="Proteomes" id="UP000594364"/>
    </source>
</evidence>
<dbReference type="OrthoDB" id="443318at2759"/>
<keyword evidence="9" id="KW-1185">Reference proteome</keyword>
<evidence type="ECO:0000256" key="3">
    <source>
        <dbReference type="ARBA" id="ARBA00022670"/>
    </source>
</evidence>
<dbReference type="PROSITE" id="PS00560">
    <property type="entry name" value="CARBOXYPEPT_SER_HIS"/>
    <property type="match status" value="1"/>
</dbReference>
<keyword evidence="5" id="KW-0325">Glycoprotein</keyword>
<evidence type="ECO:0000256" key="1">
    <source>
        <dbReference type="ARBA" id="ARBA00009431"/>
    </source>
</evidence>
<keyword evidence="3" id="KW-0645">Protease</keyword>
<dbReference type="PRINTS" id="PR00724">
    <property type="entry name" value="CRBOXYPTASEC"/>
</dbReference>
<dbReference type="SUPFAM" id="SSF53474">
    <property type="entry name" value="alpha/beta-Hydrolases"/>
    <property type="match status" value="2"/>
</dbReference>